<protein>
    <submittedName>
        <fullName evidence="1">LLM class flavin-dependent oxidoreductase</fullName>
    </submittedName>
</protein>
<dbReference type="EMBL" id="QHCV01000220">
    <property type="protein sequence ID" value="RAV31093.1"/>
    <property type="molecule type" value="Genomic_DNA"/>
</dbReference>
<dbReference type="PANTHER" id="PTHR30137">
    <property type="entry name" value="LUCIFERASE-LIKE MONOOXYGENASE"/>
    <property type="match status" value="1"/>
</dbReference>
<dbReference type="GO" id="GO:0005829">
    <property type="term" value="C:cytosol"/>
    <property type="evidence" value="ECO:0007669"/>
    <property type="project" value="TreeGrafter"/>
</dbReference>
<dbReference type="Gene3D" id="3.20.20.30">
    <property type="entry name" value="Luciferase-like domain"/>
    <property type="match status" value="1"/>
</dbReference>
<dbReference type="PANTHER" id="PTHR30137:SF6">
    <property type="entry name" value="LUCIFERASE-LIKE MONOOXYGENASE"/>
    <property type="match status" value="1"/>
</dbReference>
<feature type="non-terminal residue" evidence="1">
    <location>
        <position position="66"/>
    </location>
</feature>
<gene>
    <name evidence="1" type="ORF">DLJ54_10200</name>
</gene>
<accession>A0A364V381</accession>
<dbReference type="InterPro" id="IPR050766">
    <property type="entry name" value="Bact_Lucif_Oxidored"/>
</dbReference>
<reference evidence="1 2" key="1">
    <citation type="journal article" date="2018" name="Syst. Appl. Microbiol.">
        <title>Corynebacterium heidelbergense sp. nov., isolated from the preen glands of Egyptian geese (Alopochen aegyptiacus).</title>
        <authorList>
            <person name="Braun M.S."/>
            <person name="Wang E."/>
            <person name="Zimmermann S."/>
            <person name="Wink M."/>
        </authorList>
    </citation>
    <scope>NUCLEOTIDE SEQUENCE [LARGE SCALE GENOMIC DNA]</scope>
    <source>
        <strain evidence="1 2">647</strain>
    </source>
</reference>
<dbReference type="AlphaFoldDB" id="A0A364V381"/>
<proteinExistence type="predicted"/>
<dbReference type="SUPFAM" id="SSF51679">
    <property type="entry name" value="Bacterial luciferase-like"/>
    <property type="match status" value="1"/>
</dbReference>
<dbReference type="Proteomes" id="UP000251577">
    <property type="component" value="Unassembled WGS sequence"/>
</dbReference>
<organism evidence="1 2">
    <name type="scientific">Corynebacterium heidelbergense</name>
    <dbReference type="NCBI Taxonomy" id="2055947"/>
    <lineage>
        <taxon>Bacteria</taxon>
        <taxon>Bacillati</taxon>
        <taxon>Actinomycetota</taxon>
        <taxon>Actinomycetes</taxon>
        <taxon>Mycobacteriales</taxon>
        <taxon>Corynebacteriaceae</taxon>
        <taxon>Corynebacterium</taxon>
    </lineage>
</organism>
<dbReference type="GO" id="GO:0016705">
    <property type="term" value="F:oxidoreductase activity, acting on paired donors, with incorporation or reduction of molecular oxygen"/>
    <property type="evidence" value="ECO:0007669"/>
    <property type="project" value="InterPro"/>
</dbReference>
<comment type="caution">
    <text evidence="1">The sequence shown here is derived from an EMBL/GenBank/DDBJ whole genome shotgun (WGS) entry which is preliminary data.</text>
</comment>
<sequence>MAIKYSALNLVPIREGEDERTAINDMVKLAQHLDELSYERYWIAEHHNAPNLVSSATALLIQHTLE</sequence>
<evidence type="ECO:0000313" key="1">
    <source>
        <dbReference type="EMBL" id="RAV31093.1"/>
    </source>
</evidence>
<name>A0A364V381_9CORY</name>
<evidence type="ECO:0000313" key="2">
    <source>
        <dbReference type="Proteomes" id="UP000251577"/>
    </source>
</evidence>
<dbReference type="InterPro" id="IPR036661">
    <property type="entry name" value="Luciferase-like_sf"/>
</dbReference>
<dbReference type="CDD" id="cd00347">
    <property type="entry name" value="Flavin_utilizing_monoxygenases"/>
    <property type="match status" value="1"/>
</dbReference>
<keyword evidence="2" id="KW-1185">Reference proteome</keyword>